<dbReference type="GO" id="GO:0008270">
    <property type="term" value="F:zinc ion binding"/>
    <property type="evidence" value="ECO:0007669"/>
    <property type="project" value="UniProtKB-KW"/>
</dbReference>
<evidence type="ECO:0000256" key="10">
    <source>
        <dbReference type="SAM" id="MobiDB-lite"/>
    </source>
</evidence>
<reference evidence="12" key="2">
    <citation type="submission" date="2025-09" db="UniProtKB">
        <authorList>
            <consortium name="Ensembl"/>
        </authorList>
    </citation>
    <scope>IDENTIFICATION</scope>
</reference>
<protein>
    <submittedName>
        <fullName evidence="12">Zinc finger protein 704</fullName>
    </submittedName>
</protein>
<evidence type="ECO:0000313" key="12">
    <source>
        <dbReference type="Ensembl" id="ENSSPUP00000011736.1"/>
    </source>
</evidence>
<evidence type="ECO:0000313" key="13">
    <source>
        <dbReference type="Proteomes" id="UP000694392"/>
    </source>
</evidence>
<evidence type="ECO:0000256" key="6">
    <source>
        <dbReference type="ARBA" id="ARBA00023125"/>
    </source>
</evidence>
<proteinExistence type="predicted"/>
<feature type="compositionally biased region" description="Polar residues" evidence="10">
    <location>
        <begin position="129"/>
        <end position="141"/>
    </location>
</feature>
<keyword evidence="2" id="KW-0479">Metal-binding</keyword>
<evidence type="ECO:0000256" key="7">
    <source>
        <dbReference type="ARBA" id="ARBA00023163"/>
    </source>
</evidence>
<accession>A0A8D0GTD6</accession>
<comment type="subcellular location">
    <subcellularLocation>
        <location evidence="1">Nucleus</location>
    </subcellularLocation>
</comment>
<dbReference type="Ensembl" id="ENSSPUT00000012522.1">
    <property type="protein sequence ID" value="ENSSPUP00000011736.1"/>
    <property type="gene ID" value="ENSSPUG00000008968.1"/>
</dbReference>
<keyword evidence="3 9" id="KW-0863">Zinc-finger</keyword>
<evidence type="ECO:0000256" key="8">
    <source>
        <dbReference type="ARBA" id="ARBA00023242"/>
    </source>
</evidence>
<dbReference type="GeneTree" id="ENSGT00940000156172"/>
<keyword evidence="13" id="KW-1185">Reference proteome</keyword>
<evidence type="ECO:0000256" key="3">
    <source>
        <dbReference type="ARBA" id="ARBA00022771"/>
    </source>
</evidence>
<dbReference type="AlphaFoldDB" id="A0A8D0GTD6"/>
<keyword evidence="6" id="KW-0238">DNA-binding</keyword>
<evidence type="ECO:0000259" key="11">
    <source>
        <dbReference type="PROSITE" id="PS50157"/>
    </source>
</evidence>
<feature type="region of interest" description="Disordered" evidence="10">
    <location>
        <begin position="95"/>
        <end position="117"/>
    </location>
</feature>
<gene>
    <name evidence="12" type="primary">ZNF704</name>
</gene>
<keyword evidence="7" id="KW-0804">Transcription</keyword>
<dbReference type="PROSITE" id="PS50157">
    <property type="entry name" value="ZINC_FINGER_C2H2_2"/>
    <property type="match status" value="1"/>
</dbReference>
<evidence type="ECO:0000256" key="9">
    <source>
        <dbReference type="PROSITE-ProRule" id="PRU00042"/>
    </source>
</evidence>
<evidence type="ECO:0000256" key="2">
    <source>
        <dbReference type="ARBA" id="ARBA00022723"/>
    </source>
</evidence>
<dbReference type="Proteomes" id="UP000694392">
    <property type="component" value="Unplaced"/>
</dbReference>
<dbReference type="GO" id="GO:0003700">
    <property type="term" value="F:DNA-binding transcription factor activity"/>
    <property type="evidence" value="ECO:0007669"/>
    <property type="project" value="TreeGrafter"/>
</dbReference>
<dbReference type="OMA" id="QKVEGSC"/>
<dbReference type="SMART" id="SM01366">
    <property type="entry name" value="c-clamp"/>
    <property type="match status" value="1"/>
</dbReference>
<dbReference type="GO" id="GO:0000978">
    <property type="term" value="F:RNA polymerase II cis-regulatory region sequence-specific DNA binding"/>
    <property type="evidence" value="ECO:0007669"/>
    <property type="project" value="TreeGrafter"/>
</dbReference>
<sequence>MTSQEDLKSDMSHKLTDQQFLLLTMKEEDLKTADTKKLARVHEHEKENTRSVCLLEQKRKVVSSNIDVPPARKSSEEMDMDKVTAAMVLTSLSTSPLVHSPPVRPNESLNGSWKEGGFVPSSTSSSGYWSWNAPSDQSNPSTPSPPLSADSFRPFRTPSQTDDGIDETETSSLLFDEPIPRKRKNSMKVMFKCLWKNCGKVLSTAVGIQKHIRTIHLGRVGESDYSDGEEDFYYTEIRLNTDSVAEGLSSLSPVSPSLASPPPFPTQDNSGAEVPCAKTETKVRKPLSSSAPTNLYLVHTDHAYQATPPVNIPGSTKFPPSGSSFSISWQSPPVTFTGVPVSPTHTRPTGTTDHKQQTHTVLSSPPRIAVGLRKPRGEGKKCRKVYGMENRDMWCTACRWKKACQRFID</sequence>
<evidence type="ECO:0000256" key="4">
    <source>
        <dbReference type="ARBA" id="ARBA00022833"/>
    </source>
</evidence>
<dbReference type="PANTHER" id="PTHR13006">
    <property type="entry name" value="PAPILLOMAVIRUS REGULATORY FACTOR PRF-1"/>
    <property type="match status" value="1"/>
</dbReference>
<dbReference type="GO" id="GO:0005634">
    <property type="term" value="C:nucleus"/>
    <property type="evidence" value="ECO:0007669"/>
    <property type="project" value="UniProtKB-SubCell"/>
</dbReference>
<feature type="region of interest" description="Disordered" evidence="10">
    <location>
        <begin position="250"/>
        <end position="273"/>
    </location>
</feature>
<dbReference type="GO" id="GO:0006357">
    <property type="term" value="P:regulation of transcription by RNA polymerase II"/>
    <property type="evidence" value="ECO:0007669"/>
    <property type="project" value="Ensembl"/>
</dbReference>
<dbReference type="InterPro" id="IPR052253">
    <property type="entry name" value="CR1/CR2-DNA-binding_regulator"/>
</dbReference>
<keyword evidence="5" id="KW-0805">Transcription regulation</keyword>
<feature type="domain" description="C2H2-type" evidence="11">
    <location>
        <begin position="191"/>
        <end position="221"/>
    </location>
</feature>
<keyword evidence="4" id="KW-0862">Zinc</keyword>
<feature type="region of interest" description="Disordered" evidence="10">
    <location>
        <begin position="129"/>
        <end position="168"/>
    </location>
</feature>
<reference evidence="12" key="1">
    <citation type="submission" date="2025-08" db="UniProtKB">
        <authorList>
            <consortium name="Ensembl"/>
        </authorList>
    </citation>
    <scope>IDENTIFICATION</scope>
</reference>
<dbReference type="PROSITE" id="PS00028">
    <property type="entry name" value="ZINC_FINGER_C2H2_1"/>
    <property type="match status" value="1"/>
</dbReference>
<dbReference type="InterPro" id="IPR013087">
    <property type="entry name" value="Znf_C2H2_type"/>
</dbReference>
<evidence type="ECO:0000256" key="5">
    <source>
        <dbReference type="ARBA" id="ARBA00023015"/>
    </source>
</evidence>
<evidence type="ECO:0000256" key="1">
    <source>
        <dbReference type="ARBA" id="ARBA00004123"/>
    </source>
</evidence>
<keyword evidence="8" id="KW-0539">Nucleus</keyword>
<organism evidence="12 13">
    <name type="scientific">Sphenodon punctatus</name>
    <name type="common">Tuatara</name>
    <name type="synonym">Hatteria punctata</name>
    <dbReference type="NCBI Taxonomy" id="8508"/>
    <lineage>
        <taxon>Eukaryota</taxon>
        <taxon>Metazoa</taxon>
        <taxon>Chordata</taxon>
        <taxon>Craniata</taxon>
        <taxon>Vertebrata</taxon>
        <taxon>Euteleostomi</taxon>
        <taxon>Lepidosauria</taxon>
        <taxon>Sphenodontia</taxon>
        <taxon>Sphenodontidae</taxon>
        <taxon>Sphenodon</taxon>
    </lineage>
</organism>
<name>A0A8D0GTD6_SPHPU</name>
<dbReference type="PANTHER" id="PTHR13006:SF7">
    <property type="entry name" value="ZINC FINGER PROTEIN 704"/>
    <property type="match status" value="1"/>
</dbReference>